<organism evidence="2">
    <name type="scientific">uncultured spirochete</name>
    <dbReference type="NCBI Taxonomy" id="156406"/>
    <lineage>
        <taxon>Bacteria</taxon>
        <taxon>Pseudomonadati</taxon>
        <taxon>Spirochaetota</taxon>
        <taxon>Spirochaetia</taxon>
        <taxon>Spirochaetales</taxon>
        <taxon>environmental samples</taxon>
    </lineage>
</organism>
<evidence type="ECO:0000256" key="1">
    <source>
        <dbReference type="SAM" id="SignalP"/>
    </source>
</evidence>
<name>A0A3P3XRM9_9SPIR</name>
<dbReference type="EMBL" id="FWDO01000005">
    <property type="protein sequence ID" value="SLM18834.1"/>
    <property type="molecule type" value="Genomic_DNA"/>
</dbReference>
<reference evidence="2" key="1">
    <citation type="submission" date="2017-02" db="EMBL/GenBank/DDBJ databases">
        <authorList>
            <person name="Regsiter A."/>
            <person name="William W."/>
        </authorList>
    </citation>
    <scope>NUCLEOTIDE SEQUENCE</scope>
    <source>
        <strain evidence="2">BdmA 4</strain>
    </source>
</reference>
<feature type="chain" id="PRO_5018190832" description="DUF5723 domain-containing protein" evidence="1">
    <location>
        <begin position="21"/>
        <end position="388"/>
    </location>
</feature>
<dbReference type="AlphaFoldDB" id="A0A3P3XRM9"/>
<protein>
    <recommendedName>
        <fullName evidence="3">DUF5723 domain-containing protein</fullName>
    </recommendedName>
</protein>
<gene>
    <name evidence="2" type="ORF">SPIRO4BDMA_50349</name>
</gene>
<accession>A0A3P3XRM9</accession>
<proteinExistence type="predicted"/>
<evidence type="ECO:0000313" key="2">
    <source>
        <dbReference type="EMBL" id="SLM18834.1"/>
    </source>
</evidence>
<sequence>MKRKALIVILLITAVLAASAQIQFSEIVPKDARSMGMGGTFRVFSQGYSSFFGNPAGFAGATQSFTLADVSAWAYLAPTSENLGRVQGIINDTASDTDILGYAGDWLASNNGLGAGASVGGGWVGKKGLAIGVTLVTDELAYGDSLLGAKLVSATQANGIIGFAYPINLGPVWLKVGADGRVFYRLQSDPTTGWPFNTILTDVLNDSFSPSSLDLFGGYGFAADAGLVFGVGPVMLGFTARDLGLEFKVGSLTAQNLIDSNVSALPTSGTTAAALTPTYTAGLGLRLFEDSKFEPSVYAEIDDPISLFSSTDIVTDVFTSLHAGAQLRLFRFISVRGGLNKGWYSVGAGLDLSFVEIDAAIFTEEVGLYPGDRGRSGLSVQAAIRFGR</sequence>
<keyword evidence="1" id="KW-0732">Signal</keyword>
<evidence type="ECO:0008006" key="3">
    <source>
        <dbReference type="Google" id="ProtNLM"/>
    </source>
</evidence>
<feature type="signal peptide" evidence="1">
    <location>
        <begin position="1"/>
        <end position="20"/>
    </location>
</feature>